<feature type="domain" description="SusD-like N-terminal" evidence="7">
    <location>
        <begin position="90"/>
        <end position="223"/>
    </location>
</feature>
<dbReference type="RefSeq" id="WP_146862676.1">
    <property type="nucleotide sequence ID" value="NZ_BKAU01000002.1"/>
</dbReference>
<evidence type="ECO:0000313" key="8">
    <source>
        <dbReference type="EMBL" id="GEP96509.1"/>
    </source>
</evidence>
<organism evidence="8 9">
    <name type="scientific">Chitinophaga cymbidii</name>
    <dbReference type="NCBI Taxonomy" id="1096750"/>
    <lineage>
        <taxon>Bacteria</taxon>
        <taxon>Pseudomonadati</taxon>
        <taxon>Bacteroidota</taxon>
        <taxon>Chitinophagia</taxon>
        <taxon>Chitinophagales</taxon>
        <taxon>Chitinophagaceae</taxon>
        <taxon>Chitinophaga</taxon>
    </lineage>
</organism>
<evidence type="ECO:0000256" key="2">
    <source>
        <dbReference type="ARBA" id="ARBA00006275"/>
    </source>
</evidence>
<comment type="caution">
    <text evidence="8">The sequence shown here is derived from an EMBL/GenBank/DDBJ whole genome shotgun (WGS) entry which is preliminary data.</text>
</comment>
<dbReference type="EMBL" id="BKAU01000002">
    <property type="protein sequence ID" value="GEP96509.1"/>
    <property type="molecule type" value="Genomic_DNA"/>
</dbReference>
<proteinExistence type="inferred from homology"/>
<accession>A0A512RLF3</accession>
<keyword evidence="5" id="KW-0998">Cell outer membrane</keyword>
<dbReference type="SUPFAM" id="SSF48452">
    <property type="entry name" value="TPR-like"/>
    <property type="match status" value="1"/>
</dbReference>
<evidence type="ECO:0000256" key="5">
    <source>
        <dbReference type="ARBA" id="ARBA00023237"/>
    </source>
</evidence>
<dbReference type="OrthoDB" id="5694214at2"/>
<feature type="domain" description="RagB/SusD" evidence="6">
    <location>
        <begin position="313"/>
        <end position="614"/>
    </location>
</feature>
<dbReference type="Proteomes" id="UP000321436">
    <property type="component" value="Unassembled WGS sequence"/>
</dbReference>
<reference evidence="8 9" key="1">
    <citation type="submission" date="2019-07" db="EMBL/GenBank/DDBJ databases">
        <title>Whole genome shotgun sequence of Chitinophaga cymbidii NBRC 109752.</title>
        <authorList>
            <person name="Hosoyama A."/>
            <person name="Uohara A."/>
            <person name="Ohji S."/>
            <person name="Ichikawa N."/>
        </authorList>
    </citation>
    <scope>NUCLEOTIDE SEQUENCE [LARGE SCALE GENOMIC DNA]</scope>
    <source>
        <strain evidence="8 9">NBRC 109752</strain>
    </source>
</reference>
<sequence>MQKYILLLTASLMVIYSTSCKKFIEEDLVSTLTYDHYNTDQGLEDLVRSAYTPVKWKFENEQAYTLWNFGVDEFILGDQFNHSYLNTYDAGLNSSTGFLNGMWTNNYSGINRCNLGLERISAYSNPASSLLGTQAQKDQRLGELYFLRGLYYFQLVQQFGGVPLVLESSSGVRTDFARASVPAIYEVVISDLRNASRLLAPNEAAEGRATKGAADHFLAKAYLTRGSAVTDVRGQKATDMDSAAYFAEQVINGGVFVLESDYRNLWNGAYVKGYPRPTVTPIGSDGQPPYNFNGASSIPSGEIGNIQAANNSKEVIFAAQFSDNQNLAGTGNRVHEYFLMQYDAGIPGLVRSADNWNGRPYRRMSPSAYTLDLFDYRNDSRFYKSFRMAYYSNTIPANRALFTASDAPDPSLVGKPKVALGDTAALFVMNTPATALTTVQRAQYRYMVFARYYRDADNALLEGFNNNKYLSLQKHQDPVRVTSNFNEERGVRNGILARLGETYLIAAEAYGRKGNYVKALEYVNKVRERAAYHDGEPKDPHYWMFDGGAYDDMNSTYANMIATTALFTTNAASEQYPPAVTTTEDRFIHFMLNERTRELCGELYRWEDLVRTETLYDRAKLFNKDATGIAPHHKLRPVPQLQIDLTTVDGQPMNAEQKRAYQNPGYD</sequence>
<evidence type="ECO:0000259" key="7">
    <source>
        <dbReference type="Pfam" id="PF14322"/>
    </source>
</evidence>
<dbReference type="InterPro" id="IPR011990">
    <property type="entry name" value="TPR-like_helical_dom_sf"/>
</dbReference>
<evidence type="ECO:0008006" key="10">
    <source>
        <dbReference type="Google" id="ProtNLM"/>
    </source>
</evidence>
<evidence type="ECO:0000313" key="9">
    <source>
        <dbReference type="Proteomes" id="UP000321436"/>
    </source>
</evidence>
<comment type="subcellular location">
    <subcellularLocation>
        <location evidence="1">Cell outer membrane</location>
    </subcellularLocation>
</comment>
<dbReference type="Gene3D" id="1.25.40.390">
    <property type="match status" value="1"/>
</dbReference>
<evidence type="ECO:0000256" key="3">
    <source>
        <dbReference type="ARBA" id="ARBA00022729"/>
    </source>
</evidence>
<dbReference type="InterPro" id="IPR012944">
    <property type="entry name" value="SusD_RagB_dom"/>
</dbReference>
<gene>
    <name evidence="8" type="ORF">CCY01nite_27690</name>
</gene>
<dbReference type="InterPro" id="IPR033985">
    <property type="entry name" value="SusD-like_N"/>
</dbReference>
<protein>
    <recommendedName>
        <fullName evidence="10">Glycan metabolism protein RagB</fullName>
    </recommendedName>
</protein>
<keyword evidence="4" id="KW-0472">Membrane</keyword>
<evidence type="ECO:0000256" key="1">
    <source>
        <dbReference type="ARBA" id="ARBA00004442"/>
    </source>
</evidence>
<name>A0A512RLF3_9BACT</name>
<dbReference type="Pfam" id="PF07980">
    <property type="entry name" value="SusD_RagB"/>
    <property type="match status" value="1"/>
</dbReference>
<comment type="similarity">
    <text evidence="2">Belongs to the SusD family.</text>
</comment>
<keyword evidence="3" id="KW-0732">Signal</keyword>
<keyword evidence="9" id="KW-1185">Reference proteome</keyword>
<evidence type="ECO:0000256" key="4">
    <source>
        <dbReference type="ARBA" id="ARBA00023136"/>
    </source>
</evidence>
<dbReference type="Pfam" id="PF14322">
    <property type="entry name" value="SusD-like_3"/>
    <property type="match status" value="1"/>
</dbReference>
<dbReference type="GO" id="GO:0009279">
    <property type="term" value="C:cell outer membrane"/>
    <property type="evidence" value="ECO:0007669"/>
    <property type="project" value="UniProtKB-SubCell"/>
</dbReference>
<evidence type="ECO:0000259" key="6">
    <source>
        <dbReference type="Pfam" id="PF07980"/>
    </source>
</evidence>
<dbReference type="AlphaFoldDB" id="A0A512RLF3"/>